<reference evidence="2 3" key="1">
    <citation type="submission" date="2021-08" db="EMBL/GenBank/DDBJ databases">
        <title>The highly contiguous genome resource for Trichoderma semiorbis FJ059, a fungal antagonistic to plant pathogens.</title>
        <authorList>
            <person name="Liu T."/>
        </authorList>
    </citation>
    <scope>NUCLEOTIDE SEQUENCE [LARGE SCALE GENOMIC DNA]</scope>
    <source>
        <strain evidence="2 3">FJ059</strain>
    </source>
</reference>
<dbReference type="PROSITE" id="PS50141">
    <property type="entry name" value="A_DEAMIN_EDITASE"/>
    <property type="match status" value="1"/>
</dbReference>
<sequence>MGAHERHRRRKGWDLDLPSISHRTGMKCLPASKLGDAKGVAIHDWHAEVLAIRTFNRYLLDECQGLIDGSRRDDPQAILQQSDSLDIEMESDRYTRPFEIRPDVKLHMYCSEAPCGDASMELIMAAQEDALPWELPTSTPAITQPAISESESALPGRAYFSQLGIVRRKPARGDAPPTLSKSCSDKIALKQCTSLLSSLVSLLVNPANAYIDTLVLPESQYSAAACERAFSAAGRMKPVAGKQWASGYAFRPFNVEATSVEFEFSKRAVQARSKVISASNLAATWSASGFEETILGGVLQGRKQFDMRGASKTSRRQMWIKSRELSDQLSVSNAGRHGGLQEHFASASSYQNIKDGPLLAERKQVKTQVRQLALKGWIQNEGDSGFGI</sequence>
<evidence type="ECO:0000313" key="2">
    <source>
        <dbReference type="EMBL" id="KAH0531781.1"/>
    </source>
</evidence>
<dbReference type="PANTHER" id="PTHR47803:SF1">
    <property type="entry name" value="TRNA-SPECIFIC ADENOSINE DEAMINASE 1"/>
    <property type="match status" value="1"/>
</dbReference>
<dbReference type="EMBL" id="JAIMJC010000001">
    <property type="protein sequence ID" value="KAH0531781.1"/>
    <property type="molecule type" value="Genomic_DNA"/>
</dbReference>
<organism evidence="2 3">
    <name type="scientific">Trichoderma semiorbis</name>
    <dbReference type="NCBI Taxonomy" id="1491008"/>
    <lineage>
        <taxon>Eukaryota</taxon>
        <taxon>Fungi</taxon>
        <taxon>Dikarya</taxon>
        <taxon>Ascomycota</taxon>
        <taxon>Pezizomycotina</taxon>
        <taxon>Sordariomycetes</taxon>
        <taxon>Hypocreomycetidae</taxon>
        <taxon>Hypocreales</taxon>
        <taxon>Hypocreaceae</taxon>
        <taxon>Trichoderma</taxon>
    </lineage>
</organism>
<dbReference type="PANTHER" id="PTHR47803">
    <property type="entry name" value="TRNA-SPECIFIC ADENOSINE DEAMINASE 1"/>
    <property type="match status" value="1"/>
</dbReference>
<dbReference type="GO" id="GO:0043829">
    <property type="term" value="F:tRNA-specific adenosine-37 deaminase activity"/>
    <property type="evidence" value="ECO:0007669"/>
    <property type="project" value="TreeGrafter"/>
</dbReference>
<keyword evidence="3" id="KW-1185">Reference proteome</keyword>
<dbReference type="InterPro" id="IPR002466">
    <property type="entry name" value="A_deamin"/>
</dbReference>
<comment type="caution">
    <text evidence="2">The sequence shown here is derived from an EMBL/GenBank/DDBJ whole genome shotgun (WGS) entry which is preliminary data.</text>
</comment>
<evidence type="ECO:0000313" key="3">
    <source>
        <dbReference type="Proteomes" id="UP000826573"/>
    </source>
</evidence>
<dbReference type="GO" id="GO:0003723">
    <property type="term" value="F:RNA binding"/>
    <property type="evidence" value="ECO:0007669"/>
    <property type="project" value="InterPro"/>
</dbReference>
<dbReference type="Pfam" id="PF02137">
    <property type="entry name" value="A_deamin"/>
    <property type="match status" value="1"/>
</dbReference>
<gene>
    <name evidence="2" type="ORF">TsFJ059_000570</name>
</gene>
<dbReference type="InterPro" id="IPR042935">
    <property type="entry name" value="Tad1"/>
</dbReference>
<evidence type="ECO:0000259" key="1">
    <source>
        <dbReference type="PROSITE" id="PS50141"/>
    </source>
</evidence>
<dbReference type="GO" id="GO:0002100">
    <property type="term" value="P:tRNA wobble adenosine to inosine editing"/>
    <property type="evidence" value="ECO:0007669"/>
    <property type="project" value="InterPro"/>
</dbReference>
<dbReference type="Proteomes" id="UP000826573">
    <property type="component" value="Unassembled WGS sequence"/>
</dbReference>
<proteinExistence type="predicted"/>
<feature type="domain" description="A to I editase" evidence="1">
    <location>
        <begin position="21"/>
        <end position="378"/>
    </location>
</feature>
<name>A0A9P8HZM7_9HYPO</name>
<dbReference type="SMART" id="SM00552">
    <property type="entry name" value="ADEAMc"/>
    <property type="match status" value="1"/>
</dbReference>
<protein>
    <recommendedName>
        <fullName evidence="1">A to I editase domain-containing protein</fullName>
    </recommendedName>
</protein>
<accession>A0A9P8HZM7</accession>
<dbReference type="AlphaFoldDB" id="A0A9P8HZM7"/>